<evidence type="ECO:0000256" key="1">
    <source>
        <dbReference type="SAM" id="MobiDB-lite"/>
    </source>
</evidence>
<evidence type="ECO:0000313" key="2">
    <source>
        <dbReference type="Ensembl" id="ENSAMXP00000049995.1"/>
    </source>
</evidence>
<dbReference type="PANTHER" id="PTHR21037">
    <property type="entry name" value="39S RIBOSOMAL PROTEIN L14, MITOCHONDRIAL"/>
    <property type="match status" value="1"/>
</dbReference>
<reference evidence="2" key="3">
    <citation type="submission" date="2025-08" db="UniProtKB">
        <authorList>
            <consortium name="Ensembl"/>
        </authorList>
    </citation>
    <scope>IDENTIFICATION</scope>
</reference>
<proteinExistence type="predicted"/>
<feature type="region of interest" description="Disordered" evidence="1">
    <location>
        <begin position="41"/>
        <end position="67"/>
    </location>
</feature>
<sequence length="145" mass="16039">MFLLGGLCRSSWALRGGLKAPVLMSVRTCSGGSSLGEGEAVLTRSHHNSPGSEEQEEERSVGKTAGPSEFLLTEQERLIHRLHHEASRAGKRTYIDPLSGYKVFTEFAHQQRGRCCGSACRHCPYGQTNVEDSSKKKTFNSFFYV</sequence>
<dbReference type="GeneTree" id="ENSGT00390000016548"/>
<dbReference type="PANTHER" id="PTHR21037:SF2">
    <property type="entry name" value="SIMILAR TO NOVEL PROTEIN"/>
    <property type="match status" value="1"/>
</dbReference>
<keyword evidence="3" id="KW-1185">Reference proteome</keyword>
<reference evidence="2" key="4">
    <citation type="submission" date="2025-09" db="UniProtKB">
        <authorList>
            <consortium name="Ensembl"/>
        </authorList>
    </citation>
    <scope>IDENTIFICATION</scope>
</reference>
<reference evidence="3" key="2">
    <citation type="journal article" date="2014" name="Nat. Commun.">
        <title>The cavefish genome reveals candidate genes for eye loss.</title>
        <authorList>
            <person name="McGaugh S.E."/>
            <person name="Gross J.B."/>
            <person name="Aken B."/>
            <person name="Blin M."/>
            <person name="Borowsky R."/>
            <person name="Chalopin D."/>
            <person name="Hinaux H."/>
            <person name="Jeffery W.R."/>
            <person name="Keene A."/>
            <person name="Ma L."/>
            <person name="Minx P."/>
            <person name="Murphy D."/>
            <person name="O'Quin K.E."/>
            <person name="Retaux S."/>
            <person name="Rohner N."/>
            <person name="Searle S.M."/>
            <person name="Stahl B.A."/>
            <person name="Tabin C."/>
            <person name="Volff J.N."/>
            <person name="Yoshizawa M."/>
            <person name="Warren W.C."/>
        </authorList>
    </citation>
    <scope>NUCLEOTIDE SEQUENCE [LARGE SCALE GENOMIC DNA]</scope>
    <source>
        <strain evidence="3">female</strain>
    </source>
</reference>
<organism evidence="2 3">
    <name type="scientific">Astyanax mexicanus</name>
    <name type="common">Blind cave fish</name>
    <name type="synonym">Astyanax fasciatus mexicanus</name>
    <dbReference type="NCBI Taxonomy" id="7994"/>
    <lineage>
        <taxon>Eukaryota</taxon>
        <taxon>Metazoa</taxon>
        <taxon>Chordata</taxon>
        <taxon>Craniata</taxon>
        <taxon>Vertebrata</taxon>
        <taxon>Euteleostomi</taxon>
        <taxon>Actinopterygii</taxon>
        <taxon>Neopterygii</taxon>
        <taxon>Teleostei</taxon>
        <taxon>Ostariophysi</taxon>
        <taxon>Characiformes</taxon>
        <taxon>Characoidei</taxon>
        <taxon>Acestrorhamphidae</taxon>
        <taxon>Acestrorhamphinae</taxon>
        <taxon>Astyanax</taxon>
    </lineage>
</organism>
<dbReference type="Bgee" id="ENSAMXG00000041351">
    <property type="expression patterns" value="Expressed in liver and 5 other cell types or tissues"/>
</dbReference>
<protein>
    <submittedName>
        <fullName evidence="2">Chromosome 1 open reading frame 53</fullName>
    </submittedName>
</protein>
<dbReference type="Ensembl" id="ENSAMXT00000056682.1">
    <property type="protein sequence ID" value="ENSAMXP00000049995.1"/>
    <property type="gene ID" value="ENSAMXG00000041351.1"/>
</dbReference>
<reference evidence="3" key="1">
    <citation type="submission" date="2013-03" db="EMBL/GenBank/DDBJ databases">
        <authorList>
            <person name="Jeffery W."/>
            <person name="Warren W."/>
            <person name="Wilson R.K."/>
        </authorList>
    </citation>
    <scope>NUCLEOTIDE SEQUENCE</scope>
    <source>
        <strain evidence="3">female</strain>
    </source>
</reference>
<name>A0A3B1K7B8_ASTMX</name>
<dbReference type="InParanoid" id="A0A3B1K7B8"/>
<dbReference type="Pfam" id="PF17653">
    <property type="entry name" value="DUF5522"/>
    <property type="match status" value="1"/>
</dbReference>
<dbReference type="Proteomes" id="UP000018467">
    <property type="component" value="Unassembled WGS sequence"/>
</dbReference>
<dbReference type="InterPro" id="IPR040807">
    <property type="entry name" value="DUF5522"/>
</dbReference>
<accession>A0A3B1K7B8</accession>
<dbReference type="AlphaFoldDB" id="A0A3B1K7B8"/>
<evidence type="ECO:0000313" key="3">
    <source>
        <dbReference type="Proteomes" id="UP000018467"/>
    </source>
</evidence>